<dbReference type="SUPFAM" id="SSF103473">
    <property type="entry name" value="MFS general substrate transporter"/>
    <property type="match status" value="1"/>
</dbReference>
<feature type="transmembrane region" description="Helical" evidence="13">
    <location>
        <begin position="492"/>
        <end position="509"/>
    </location>
</feature>
<dbReference type="EMBL" id="FO082272">
    <property type="protein sequence ID" value="CCO66376.1"/>
    <property type="molecule type" value="Genomic_DNA"/>
</dbReference>
<keyword evidence="4" id="KW-0813">Transport</keyword>
<evidence type="ECO:0000256" key="9">
    <source>
        <dbReference type="ARBA" id="ARBA00023136"/>
    </source>
</evidence>
<evidence type="ECO:0000256" key="12">
    <source>
        <dbReference type="SAM" id="MobiDB-lite"/>
    </source>
</evidence>
<feature type="transmembrane region" description="Helical" evidence="13">
    <location>
        <begin position="228"/>
        <end position="254"/>
    </location>
</feature>
<feature type="transmembrane region" description="Helical" evidence="13">
    <location>
        <begin position="444"/>
        <end position="464"/>
    </location>
</feature>
<protein>
    <recommendedName>
        <fullName evidence="3">Molybdate-anion transporter</fullName>
    </recommendedName>
    <alternativeName>
        <fullName evidence="10">Major facilitator superfamily domain-containing protein 5</fullName>
    </alternativeName>
    <alternativeName>
        <fullName evidence="11">Molybdate transporter 2 homolog</fullName>
    </alternativeName>
</protein>
<dbReference type="InterPro" id="IPR008509">
    <property type="entry name" value="MOT2/MFSD5"/>
</dbReference>
<dbReference type="PANTHER" id="PTHR23516">
    <property type="entry name" value="SAM (S-ADENOSYL METHIONINE) TRANSPORTER"/>
    <property type="match status" value="1"/>
</dbReference>
<feature type="transmembrane region" description="Helical" evidence="13">
    <location>
        <begin position="138"/>
        <end position="157"/>
    </location>
</feature>
<name>K8FEM0_9CHLO</name>
<keyword evidence="5" id="KW-1003">Cell membrane</keyword>
<feature type="transmembrane region" description="Helical" evidence="13">
    <location>
        <begin position="169"/>
        <end position="187"/>
    </location>
</feature>
<dbReference type="Proteomes" id="UP000198341">
    <property type="component" value="Chromosome 7"/>
</dbReference>
<evidence type="ECO:0000256" key="1">
    <source>
        <dbReference type="ARBA" id="ARBA00003019"/>
    </source>
</evidence>
<feature type="transmembrane region" description="Helical" evidence="13">
    <location>
        <begin position="550"/>
        <end position="571"/>
    </location>
</feature>
<evidence type="ECO:0000256" key="13">
    <source>
        <dbReference type="SAM" id="Phobius"/>
    </source>
</evidence>
<comment type="function">
    <text evidence="1">Mediates high-affinity intracellular uptake of the rare oligo-element molybdenum.</text>
</comment>
<evidence type="ECO:0000256" key="5">
    <source>
        <dbReference type="ARBA" id="ARBA00022475"/>
    </source>
</evidence>
<dbReference type="eggNOG" id="KOG4332">
    <property type="taxonomic scope" value="Eukaryota"/>
</dbReference>
<feature type="transmembrane region" description="Helical" evidence="13">
    <location>
        <begin position="515"/>
        <end position="538"/>
    </location>
</feature>
<feature type="transmembrane region" description="Helical" evidence="13">
    <location>
        <begin position="577"/>
        <end position="594"/>
    </location>
</feature>
<evidence type="ECO:0000256" key="11">
    <source>
        <dbReference type="ARBA" id="ARBA00032555"/>
    </source>
</evidence>
<feature type="transmembrane region" description="Helical" evidence="13">
    <location>
        <begin position="107"/>
        <end position="126"/>
    </location>
</feature>
<feature type="transmembrane region" description="Helical" evidence="13">
    <location>
        <begin position="193"/>
        <end position="216"/>
    </location>
</feature>
<evidence type="ECO:0000256" key="2">
    <source>
        <dbReference type="ARBA" id="ARBA00004651"/>
    </source>
</evidence>
<evidence type="ECO:0000256" key="6">
    <source>
        <dbReference type="ARBA" id="ARBA00022692"/>
    </source>
</evidence>
<dbReference type="OrthoDB" id="263957at2759"/>
<keyword evidence="9 13" id="KW-0472">Membrane</keyword>
<evidence type="ECO:0000256" key="3">
    <source>
        <dbReference type="ARBA" id="ARBA00021242"/>
    </source>
</evidence>
<accession>K8FEM0</accession>
<dbReference type="KEGG" id="bpg:Bathy07g02160"/>
<evidence type="ECO:0000313" key="15">
    <source>
        <dbReference type="Proteomes" id="UP000198341"/>
    </source>
</evidence>
<dbReference type="RefSeq" id="XP_007512288.1">
    <property type="nucleotide sequence ID" value="XM_007512226.1"/>
</dbReference>
<gene>
    <name evidence="14" type="ORF">Bathy07g02160</name>
</gene>
<keyword evidence="6 13" id="KW-0812">Transmembrane</keyword>
<dbReference type="PANTHER" id="PTHR23516:SF1">
    <property type="entry name" value="MOLYBDATE-ANION TRANSPORTER"/>
    <property type="match status" value="1"/>
</dbReference>
<comment type="subcellular location">
    <subcellularLocation>
        <location evidence="2">Cell membrane</location>
        <topology evidence="2">Multi-pass membrane protein</topology>
    </subcellularLocation>
</comment>
<dbReference type="GO" id="GO:0005886">
    <property type="term" value="C:plasma membrane"/>
    <property type="evidence" value="ECO:0007669"/>
    <property type="project" value="UniProtKB-SubCell"/>
</dbReference>
<dbReference type="GeneID" id="19014705"/>
<evidence type="ECO:0000256" key="4">
    <source>
        <dbReference type="ARBA" id="ARBA00022448"/>
    </source>
</evidence>
<dbReference type="Gene3D" id="1.20.1250.20">
    <property type="entry name" value="MFS general substrate transporter like domains"/>
    <property type="match status" value="2"/>
</dbReference>
<dbReference type="Pfam" id="PF05631">
    <property type="entry name" value="MFS_5"/>
    <property type="match status" value="2"/>
</dbReference>
<feature type="region of interest" description="Disordered" evidence="12">
    <location>
        <begin position="336"/>
        <end position="383"/>
    </location>
</feature>
<dbReference type="GO" id="GO:0006811">
    <property type="term" value="P:monoatomic ion transport"/>
    <property type="evidence" value="ECO:0007669"/>
    <property type="project" value="UniProtKB-KW"/>
</dbReference>
<dbReference type="AlphaFoldDB" id="K8FEM0"/>
<keyword evidence="15" id="KW-1185">Reference proteome</keyword>
<feature type="region of interest" description="Disordered" evidence="12">
    <location>
        <begin position="59"/>
        <end position="83"/>
    </location>
</feature>
<feature type="compositionally biased region" description="Acidic residues" evidence="12">
    <location>
        <begin position="338"/>
        <end position="367"/>
    </location>
</feature>
<feature type="transmembrane region" description="Helical" evidence="13">
    <location>
        <begin position="306"/>
        <end position="329"/>
    </location>
</feature>
<feature type="transmembrane region" description="Helical" evidence="13">
    <location>
        <begin position="402"/>
        <end position="424"/>
    </location>
</feature>
<dbReference type="GO" id="GO:0015098">
    <property type="term" value="F:molybdate ion transmembrane transporter activity"/>
    <property type="evidence" value="ECO:0007669"/>
    <property type="project" value="InterPro"/>
</dbReference>
<keyword evidence="8" id="KW-0406">Ion transport</keyword>
<proteinExistence type="predicted"/>
<evidence type="ECO:0000256" key="7">
    <source>
        <dbReference type="ARBA" id="ARBA00022989"/>
    </source>
</evidence>
<dbReference type="InterPro" id="IPR036259">
    <property type="entry name" value="MFS_trans_sf"/>
</dbReference>
<evidence type="ECO:0000256" key="10">
    <source>
        <dbReference type="ARBA" id="ARBA00030646"/>
    </source>
</evidence>
<organism evidence="14 15">
    <name type="scientific">Bathycoccus prasinos</name>
    <dbReference type="NCBI Taxonomy" id="41875"/>
    <lineage>
        <taxon>Eukaryota</taxon>
        <taxon>Viridiplantae</taxon>
        <taxon>Chlorophyta</taxon>
        <taxon>Mamiellophyceae</taxon>
        <taxon>Mamiellales</taxon>
        <taxon>Bathycoccaceae</taxon>
        <taxon>Bathycoccus</taxon>
    </lineage>
</organism>
<evidence type="ECO:0000313" key="14">
    <source>
        <dbReference type="EMBL" id="CCO66376.1"/>
    </source>
</evidence>
<feature type="transmembrane region" description="Helical" evidence="13">
    <location>
        <begin position="37"/>
        <end position="56"/>
    </location>
</feature>
<keyword evidence="7 13" id="KW-1133">Transmembrane helix</keyword>
<reference evidence="14 15" key="1">
    <citation type="submission" date="2011-10" db="EMBL/GenBank/DDBJ databases">
        <authorList>
            <person name="Genoscope - CEA"/>
        </authorList>
    </citation>
    <scope>NUCLEOTIDE SEQUENCE [LARGE SCALE GENOMIC DNA]</scope>
    <source>
        <strain evidence="14 15">RCC 1105</strain>
    </source>
</reference>
<evidence type="ECO:0000256" key="8">
    <source>
        <dbReference type="ARBA" id="ARBA00023065"/>
    </source>
</evidence>
<sequence length="597" mass="66534">MPSSSSSSYENDAMLYVLKETPSTFETLARDFPEHCLLVVAGGSCLFVHVFSRVLMNSRSSSGGRKREEHQSSTTKEFLSPVRGGGSNDLATTIEEKRFSRLRTRYNIVYVFATFGDWIQGAYLYALYREHGFTMQSIGFIFVLGYASSAFLGTIVASLGDRYGHKVNCVLYGFAYAFVCVVSSRRSDVFSLYFARVLGGICYSLLFSSFEAWAIAECDRKKIHRRNLARLFASATFFNALSAVVAGIIGNAVVDTFSRKNGYYTGSQSRTLPRLQTADEARVERPLPELRIKTSLFVTEKEPNEFAPAFDVAAGALFLCGCLCASLWVNNKTKVNREDEENDEGDENASFEEDGEEEDQDREDEEDATKMPPRGRTLRKTRRKRRGGILESFKIVATRPELLSLGTTNSLYEAALHVFVFIWTPALEKRKDADQTVSGFVPHGVVFSLFMTCKMLGSMTYSILSSVQRKRPYVSGSGDNSNNTSIAQTRKSLRYVFLAAAISFFWTVVFKESYFVALFAFCAFEFGLGVYWPAMAVLRGELVPNNLRASVTSVFRVPLNVLVVMLLTAAGRASERALLLCCAAMMSFCFILSVNEG</sequence>